<dbReference type="Pfam" id="PF00505">
    <property type="entry name" value="HMG_box"/>
    <property type="match status" value="1"/>
</dbReference>
<proteinExistence type="inferred from homology"/>
<feature type="domain" description="HMG box" evidence="6">
    <location>
        <begin position="73"/>
        <end position="139"/>
    </location>
</feature>
<keyword evidence="4 5" id="KW-0539">Nucleus</keyword>
<dbReference type="GO" id="GO:0005634">
    <property type="term" value="C:nucleus"/>
    <property type="evidence" value="ECO:0007669"/>
    <property type="project" value="UniProtKB-SubCell"/>
</dbReference>
<dbReference type="PRINTS" id="PR00886">
    <property type="entry name" value="HIGHMOBLTY12"/>
</dbReference>
<comment type="subcellular location">
    <subcellularLocation>
        <location evidence="1">Nucleus</location>
    </subcellularLocation>
</comment>
<evidence type="ECO:0000256" key="4">
    <source>
        <dbReference type="ARBA" id="ARBA00023242"/>
    </source>
</evidence>
<evidence type="ECO:0000256" key="2">
    <source>
        <dbReference type="ARBA" id="ARBA00008774"/>
    </source>
</evidence>
<protein>
    <submittedName>
        <fullName evidence="8">HMG box domain-containing protein</fullName>
    </submittedName>
</protein>
<dbReference type="AlphaFoldDB" id="A0AAF3EGX2"/>
<feature type="domain" description="HMG box" evidence="6">
    <location>
        <begin position="1"/>
        <end position="58"/>
    </location>
</feature>
<dbReference type="PROSITE" id="PS50118">
    <property type="entry name" value="HMG_BOX_2"/>
    <property type="match status" value="2"/>
</dbReference>
<keyword evidence="3 5" id="KW-0238">DNA-binding</keyword>
<dbReference type="Gene3D" id="1.10.30.10">
    <property type="entry name" value="High mobility group box domain"/>
    <property type="match status" value="2"/>
</dbReference>
<dbReference type="Pfam" id="PF09011">
    <property type="entry name" value="HMG_box_2"/>
    <property type="match status" value="1"/>
</dbReference>
<evidence type="ECO:0000256" key="1">
    <source>
        <dbReference type="ARBA" id="ARBA00004123"/>
    </source>
</evidence>
<keyword evidence="7" id="KW-1185">Reference proteome</keyword>
<dbReference type="Proteomes" id="UP000887575">
    <property type="component" value="Unassembled WGS sequence"/>
</dbReference>
<dbReference type="InterPro" id="IPR050342">
    <property type="entry name" value="HMGB"/>
</dbReference>
<reference evidence="8" key="1">
    <citation type="submission" date="2024-02" db="UniProtKB">
        <authorList>
            <consortium name="WormBaseParasite"/>
        </authorList>
    </citation>
    <scope>IDENTIFICATION</scope>
</reference>
<evidence type="ECO:0000313" key="8">
    <source>
        <dbReference type="WBParaSite" id="MBELARI_LOCUS13232"/>
    </source>
</evidence>
<dbReference type="GO" id="GO:0003677">
    <property type="term" value="F:DNA binding"/>
    <property type="evidence" value="ECO:0007669"/>
    <property type="project" value="UniProtKB-UniRule"/>
</dbReference>
<dbReference type="InterPro" id="IPR009071">
    <property type="entry name" value="HMG_box_dom"/>
</dbReference>
<dbReference type="WBParaSite" id="MBELARI_LOCUS13232">
    <property type="protein sequence ID" value="MBELARI_LOCUS13232"/>
    <property type="gene ID" value="MBELARI_LOCUS13232"/>
</dbReference>
<feature type="DNA-binding region" description="HMG box" evidence="5">
    <location>
        <begin position="1"/>
        <end position="58"/>
    </location>
</feature>
<evidence type="ECO:0000256" key="3">
    <source>
        <dbReference type="ARBA" id="ARBA00023125"/>
    </source>
</evidence>
<accession>A0AAF3EGX2</accession>
<dbReference type="PANTHER" id="PTHR48112:SF32">
    <property type="entry name" value="HIGH MOBILITY GROUP PROTEIN B3"/>
    <property type="match status" value="1"/>
</dbReference>
<feature type="DNA-binding region" description="HMG box" evidence="5">
    <location>
        <begin position="73"/>
        <end position="139"/>
    </location>
</feature>
<sequence length="229" mass="26772">MCQKEHQRRYPMEKVTNKELVVKCSEAWKGMNTDEKERFHDLAAKDGERYSAEMAAFMQNKGTKQKWKDPNAPKKPLSGYVWFTLKQRAEVQPDPSKHKQTLKELAEMWRMMDATERQPYEELAKRSKERYHQELQEYESHKRIKLSTEKATSSRAEPIYFTKEVPYSIAPVAEMHSPSFLSSQAPVEAIMTVDGLTYAPNYSNGFYEMESSQQAMVHNYYSAVSQLDY</sequence>
<dbReference type="SMART" id="SM00398">
    <property type="entry name" value="HMG"/>
    <property type="match status" value="2"/>
</dbReference>
<dbReference type="SUPFAM" id="SSF47095">
    <property type="entry name" value="HMG-box"/>
    <property type="match status" value="2"/>
</dbReference>
<evidence type="ECO:0000259" key="6">
    <source>
        <dbReference type="PROSITE" id="PS50118"/>
    </source>
</evidence>
<evidence type="ECO:0000313" key="7">
    <source>
        <dbReference type="Proteomes" id="UP000887575"/>
    </source>
</evidence>
<comment type="similarity">
    <text evidence="2">Belongs to the HMGB family.</text>
</comment>
<name>A0AAF3EGX2_9BILA</name>
<dbReference type="InterPro" id="IPR036910">
    <property type="entry name" value="HMG_box_dom_sf"/>
</dbReference>
<organism evidence="7 8">
    <name type="scientific">Mesorhabditis belari</name>
    <dbReference type="NCBI Taxonomy" id="2138241"/>
    <lineage>
        <taxon>Eukaryota</taxon>
        <taxon>Metazoa</taxon>
        <taxon>Ecdysozoa</taxon>
        <taxon>Nematoda</taxon>
        <taxon>Chromadorea</taxon>
        <taxon>Rhabditida</taxon>
        <taxon>Rhabditina</taxon>
        <taxon>Rhabditomorpha</taxon>
        <taxon>Rhabditoidea</taxon>
        <taxon>Rhabditidae</taxon>
        <taxon>Mesorhabditinae</taxon>
        <taxon>Mesorhabditis</taxon>
    </lineage>
</organism>
<evidence type="ECO:0000256" key="5">
    <source>
        <dbReference type="PROSITE-ProRule" id="PRU00267"/>
    </source>
</evidence>
<dbReference type="PANTHER" id="PTHR48112">
    <property type="entry name" value="HIGH MOBILITY GROUP PROTEIN DSP1"/>
    <property type="match status" value="1"/>
</dbReference>